<organism evidence="1">
    <name type="scientific">Vibrio tasmaniensis</name>
    <dbReference type="NCBI Taxonomy" id="212663"/>
    <lineage>
        <taxon>Bacteria</taxon>
        <taxon>Pseudomonadati</taxon>
        <taxon>Pseudomonadota</taxon>
        <taxon>Gammaproteobacteria</taxon>
        <taxon>Vibrionales</taxon>
        <taxon>Vibrionaceae</taxon>
        <taxon>Vibrio</taxon>
    </lineage>
</organism>
<evidence type="ECO:0000313" key="1">
    <source>
        <dbReference type="EMBL" id="AKN36567.1"/>
    </source>
</evidence>
<dbReference type="EMBL" id="KP795500">
    <property type="protein sequence ID" value="AKN36567.1"/>
    <property type="molecule type" value="Genomic_DNA"/>
</dbReference>
<proteinExistence type="predicted"/>
<accession>A0A0H3ZQ77</accession>
<reference evidence="1" key="1">
    <citation type="journal article" date="2015" name="MBio">
        <title>Eco-Evolutionary Dynamics of Episomes among Ecologically Cohesive Bacterial Populations.</title>
        <authorList>
            <person name="Xue H."/>
            <person name="Cordero O.X."/>
            <person name="Camas F.M."/>
            <person name="Trimble W."/>
            <person name="Meyer F."/>
            <person name="Guglielmini J."/>
            <person name="Rocha E.P."/>
            <person name="Polz M.F."/>
        </authorList>
    </citation>
    <scope>NUCLEOTIDE SEQUENCE</scope>
    <source>
        <strain evidence="1">FF_59</strain>
    </source>
</reference>
<sequence length="201" mass="22466">MKQLTLQANEVKRFGVGSDKWLIVRESQEYLYVRSDNGEQIRVDAGDTLDIESFKELEISNPHAASIRVVYQLTKRDLKTTPPAQVKFAQSLAVSEIRSIVTTRQETAQRFISRDHLLINPNEKKRLFNASVTRLEAIIQNISDTEVEAMIGDSNVSAVVGLPVMGDRQAPAGITITGGGELWAYNNSNQPLKLAMMEVHR</sequence>
<protein>
    <submittedName>
        <fullName evidence="1">Uncharacterized protein</fullName>
    </submittedName>
</protein>
<dbReference type="AlphaFoldDB" id="A0A0H3ZQ77"/>
<name>A0A0H3ZQ77_9VIBR</name>